<evidence type="ECO:0000256" key="3">
    <source>
        <dbReference type="PROSITE-ProRule" id="PRU01248"/>
    </source>
</evidence>
<gene>
    <name evidence="5" type="ORF">AYP45_03645</name>
</gene>
<keyword evidence="2 3" id="KW-0238">DNA-binding</keyword>
<dbReference type="Pfam" id="PF24624">
    <property type="entry name" value="Int_N"/>
    <property type="match status" value="1"/>
</dbReference>
<dbReference type="STRING" id="1004156.AYP45_03645"/>
<sequence>MFKRDGKWWVSITIQGKRIRRSTETSNLELAKAVEAKLRTELIEGKYFDKCEGERRTFREMMDRFMEEHAPKVSENMRVLYTASLKHLSGFFGDMVLSEITSKKINEYKQARKKAGGGAPSINRSLSMLSKAFNLCIKEWEWLKENPVLKVAREKENKGRDRWLTGDEEERILINSPQWLKEIIIFDLHTGLRQDELLSLQWSVDIYKISKLLGHAHISMSTRHAHHCPESLRDGVNILENSGHDLVTVEGNRICQLPETLDLYGGR</sequence>
<dbReference type="InterPro" id="IPR057084">
    <property type="entry name" value="Int_N"/>
</dbReference>
<dbReference type="PANTHER" id="PTHR30349">
    <property type="entry name" value="PHAGE INTEGRASE-RELATED"/>
    <property type="match status" value="1"/>
</dbReference>
<dbReference type="SUPFAM" id="SSF56349">
    <property type="entry name" value="DNA breaking-rejoining enzymes"/>
    <property type="match status" value="1"/>
</dbReference>
<dbReference type="InterPro" id="IPR050090">
    <property type="entry name" value="Tyrosine_recombinase_XerCD"/>
</dbReference>
<comment type="caution">
    <text evidence="5">The sequence shown here is derived from an EMBL/GenBank/DDBJ whole genome shotgun (WGS) entry which is preliminary data.</text>
</comment>
<dbReference type="InterPro" id="IPR044068">
    <property type="entry name" value="CB"/>
</dbReference>
<proteinExistence type="predicted"/>
<accession>A0A1V4AWJ3</accession>
<dbReference type="PANTHER" id="PTHR30349:SF64">
    <property type="entry name" value="PROPHAGE INTEGRASE INTD-RELATED"/>
    <property type="match status" value="1"/>
</dbReference>
<evidence type="ECO:0000256" key="1">
    <source>
        <dbReference type="ARBA" id="ARBA00022908"/>
    </source>
</evidence>
<dbReference type="GO" id="GO:0003677">
    <property type="term" value="F:DNA binding"/>
    <property type="evidence" value="ECO:0007669"/>
    <property type="project" value="UniProtKB-UniRule"/>
</dbReference>
<reference evidence="5 6" key="1">
    <citation type="journal article" date="2017" name="Water Res.">
        <title>Discovery and metagenomic analysis of an anammox bacterial enrichment related to Candidatus "Brocadia caroliniensis" in a full-scale glycerol-fed nitritation-denitritation separate centrate treatment process.</title>
        <authorList>
            <person name="Park H."/>
            <person name="Brotto A.C."/>
            <person name="van Loosdrecht M.C."/>
            <person name="Chandran K."/>
        </authorList>
    </citation>
    <scope>NUCLEOTIDE SEQUENCE [LARGE SCALE GENOMIC DNA]</scope>
    <source>
        <strain evidence="5">26THWARD</strain>
    </source>
</reference>
<dbReference type="GO" id="GO:0015074">
    <property type="term" value="P:DNA integration"/>
    <property type="evidence" value="ECO:0007669"/>
    <property type="project" value="UniProtKB-KW"/>
</dbReference>
<evidence type="ECO:0000313" key="5">
    <source>
        <dbReference type="EMBL" id="OOP57419.1"/>
    </source>
</evidence>
<dbReference type="Proteomes" id="UP000189681">
    <property type="component" value="Unassembled WGS sequence"/>
</dbReference>
<evidence type="ECO:0000259" key="4">
    <source>
        <dbReference type="PROSITE" id="PS51900"/>
    </source>
</evidence>
<dbReference type="PROSITE" id="PS51900">
    <property type="entry name" value="CB"/>
    <property type="match status" value="1"/>
</dbReference>
<organism evidence="5 6">
    <name type="scientific">Candidatus Brocadia carolinensis</name>
    <dbReference type="NCBI Taxonomy" id="1004156"/>
    <lineage>
        <taxon>Bacteria</taxon>
        <taxon>Pseudomonadati</taxon>
        <taxon>Planctomycetota</taxon>
        <taxon>Candidatus Brocadiia</taxon>
        <taxon>Candidatus Brocadiales</taxon>
        <taxon>Candidatus Brocadiaceae</taxon>
        <taxon>Candidatus Brocadia</taxon>
    </lineage>
</organism>
<dbReference type="InterPro" id="IPR010998">
    <property type="entry name" value="Integrase_recombinase_N"/>
</dbReference>
<dbReference type="Gene3D" id="1.10.150.130">
    <property type="match status" value="1"/>
</dbReference>
<name>A0A1V4AWJ3_9BACT</name>
<protein>
    <recommendedName>
        <fullName evidence="4">Core-binding (CB) domain-containing protein</fullName>
    </recommendedName>
</protein>
<feature type="domain" description="Core-binding (CB)" evidence="4">
    <location>
        <begin position="56"/>
        <end position="137"/>
    </location>
</feature>
<dbReference type="EMBL" id="AYTS01000034">
    <property type="protein sequence ID" value="OOP57419.1"/>
    <property type="molecule type" value="Genomic_DNA"/>
</dbReference>
<dbReference type="AlphaFoldDB" id="A0A1V4AWJ3"/>
<dbReference type="InterPro" id="IPR011010">
    <property type="entry name" value="DNA_brk_join_enz"/>
</dbReference>
<keyword evidence="1" id="KW-0229">DNA integration</keyword>
<evidence type="ECO:0000256" key="2">
    <source>
        <dbReference type="ARBA" id="ARBA00023125"/>
    </source>
</evidence>
<evidence type="ECO:0000313" key="6">
    <source>
        <dbReference type="Proteomes" id="UP000189681"/>
    </source>
</evidence>